<protein>
    <recommendedName>
        <fullName evidence="3">ribonuclease H</fullName>
        <ecNumber evidence="3">3.1.26.4</ecNumber>
    </recommendedName>
</protein>
<evidence type="ECO:0000256" key="1">
    <source>
        <dbReference type="ARBA" id="ARBA00000077"/>
    </source>
</evidence>
<evidence type="ECO:0000256" key="2">
    <source>
        <dbReference type="ARBA" id="ARBA00005300"/>
    </source>
</evidence>
<feature type="compositionally biased region" description="Basic residues" evidence="8">
    <location>
        <begin position="42"/>
        <end position="54"/>
    </location>
</feature>
<dbReference type="InterPro" id="IPR012337">
    <property type="entry name" value="RNaseH-like_sf"/>
</dbReference>
<keyword evidence="5" id="KW-0479">Metal-binding</keyword>
<dbReference type="InterPro" id="IPR050092">
    <property type="entry name" value="RNase_H"/>
</dbReference>
<feature type="compositionally biased region" description="Low complexity" evidence="8">
    <location>
        <begin position="69"/>
        <end position="80"/>
    </location>
</feature>
<keyword evidence="6" id="KW-0255">Endonuclease</keyword>
<comment type="catalytic activity">
    <reaction evidence="1">
        <text>Endonucleolytic cleavage to 5'-phosphomonoester.</text>
        <dbReference type="EC" id="3.1.26.4"/>
    </reaction>
</comment>
<feature type="domain" description="RNase H type-1" evidence="9">
    <location>
        <begin position="110"/>
        <end position="265"/>
    </location>
</feature>
<feature type="compositionally biased region" description="Basic residues" evidence="8">
    <location>
        <begin position="20"/>
        <end position="29"/>
    </location>
</feature>
<evidence type="ECO:0000256" key="4">
    <source>
        <dbReference type="ARBA" id="ARBA00022722"/>
    </source>
</evidence>
<sequence length="268" mass="29566">MKTEYSESDIGQELRMLARPARKHQRKPPRGSLAARVGGRGRITRRSAIPKRARVPTGPRNSSTTRTLSSGGQSSISRSSPEPDRWFNTDVHGSHTVEDVYAGLRRLEDDPNSIIVAVHGTSIPVNRTPQAGYGVFISDFARQLNRSGRVPTFVEQTADFAETFAAIQALEVIYTLAFTGQNISHVVIKTNSKFLVTSMTDLVWTWAERGFKNSRGQPLANGGPLSALHDKALLLEKKYGIKVSFCQVSWEYNEVAATLAQEGARKRA</sequence>
<comment type="similarity">
    <text evidence="2">Belongs to the RNase H family.</text>
</comment>
<keyword evidence="7" id="KW-0378">Hydrolase</keyword>
<dbReference type="Gene3D" id="3.30.420.10">
    <property type="entry name" value="Ribonuclease H-like superfamily/Ribonuclease H"/>
    <property type="match status" value="1"/>
</dbReference>
<evidence type="ECO:0000313" key="11">
    <source>
        <dbReference type="Proteomes" id="UP001595075"/>
    </source>
</evidence>
<feature type="compositionally biased region" description="Basic and acidic residues" evidence="8">
    <location>
        <begin position="81"/>
        <end position="91"/>
    </location>
</feature>
<keyword evidence="11" id="KW-1185">Reference proteome</keyword>
<feature type="compositionally biased region" description="Polar residues" evidence="8">
    <location>
        <begin position="59"/>
        <end position="68"/>
    </location>
</feature>
<gene>
    <name evidence="10" type="ORF">VTL71DRAFT_2724</name>
</gene>
<dbReference type="InterPro" id="IPR002156">
    <property type="entry name" value="RNaseH_domain"/>
</dbReference>
<dbReference type="PROSITE" id="PS50879">
    <property type="entry name" value="RNASE_H_1"/>
    <property type="match status" value="1"/>
</dbReference>
<dbReference type="InterPro" id="IPR036397">
    <property type="entry name" value="RNaseH_sf"/>
</dbReference>
<accession>A0ABR4C9M4</accession>
<evidence type="ECO:0000256" key="6">
    <source>
        <dbReference type="ARBA" id="ARBA00022759"/>
    </source>
</evidence>
<dbReference type="EMBL" id="JAZHXI010000011">
    <property type="protein sequence ID" value="KAL2066652.1"/>
    <property type="molecule type" value="Genomic_DNA"/>
</dbReference>
<evidence type="ECO:0000256" key="7">
    <source>
        <dbReference type="ARBA" id="ARBA00022801"/>
    </source>
</evidence>
<keyword evidence="4" id="KW-0540">Nuclease</keyword>
<evidence type="ECO:0000313" key="10">
    <source>
        <dbReference type="EMBL" id="KAL2066652.1"/>
    </source>
</evidence>
<feature type="region of interest" description="Disordered" evidence="8">
    <location>
        <begin position="1"/>
        <end position="91"/>
    </location>
</feature>
<dbReference type="PANTHER" id="PTHR10642:SF26">
    <property type="entry name" value="RIBONUCLEASE H1"/>
    <property type="match status" value="1"/>
</dbReference>
<comment type="caution">
    <text evidence="10">The sequence shown here is derived from an EMBL/GenBank/DDBJ whole genome shotgun (WGS) entry which is preliminary data.</text>
</comment>
<evidence type="ECO:0000256" key="8">
    <source>
        <dbReference type="SAM" id="MobiDB-lite"/>
    </source>
</evidence>
<evidence type="ECO:0000259" key="9">
    <source>
        <dbReference type="PROSITE" id="PS50879"/>
    </source>
</evidence>
<dbReference type="Pfam" id="PF00075">
    <property type="entry name" value="RNase_H"/>
    <property type="match status" value="1"/>
</dbReference>
<dbReference type="PANTHER" id="PTHR10642">
    <property type="entry name" value="RIBONUCLEASE H1"/>
    <property type="match status" value="1"/>
</dbReference>
<reference evidence="10 11" key="1">
    <citation type="journal article" date="2024" name="Commun. Biol.">
        <title>Comparative genomic analysis of thermophilic fungi reveals convergent evolutionary adaptations and gene losses.</title>
        <authorList>
            <person name="Steindorff A.S."/>
            <person name="Aguilar-Pontes M.V."/>
            <person name="Robinson A.J."/>
            <person name="Andreopoulos B."/>
            <person name="LaButti K."/>
            <person name="Kuo A."/>
            <person name="Mondo S."/>
            <person name="Riley R."/>
            <person name="Otillar R."/>
            <person name="Haridas S."/>
            <person name="Lipzen A."/>
            <person name="Grimwood J."/>
            <person name="Schmutz J."/>
            <person name="Clum A."/>
            <person name="Reid I.D."/>
            <person name="Moisan M.C."/>
            <person name="Butler G."/>
            <person name="Nguyen T.T.M."/>
            <person name="Dewar K."/>
            <person name="Conant G."/>
            <person name="Drula E."/>
            <person name="Henrissat B."/>
            <person name="Hansel C."/>
            <person name="Singer S."/>
            <person name="Hutchinson M.I."/>
            <person name="de Vries R.P."/>
            <person name="Natvig D.O."/>
            <person name="Powell A.J."/>
            <person name="Tsang A."/>
            <person name="Grigoriev I.V."/>
        </authorList>
    </citation>
    <scope>NUCLEOTIDE SEQUENCE [LARGE SCALE GENOMIC DNA]</scope>
    <source>
        <strain evidence="10 11">CBS 494.80</strain>
    </source>
</reference>
<evidence type="ECO:0000256" key="3">
    <source>
        <dbReference type="ARBA" id="ARBA00012180"/>
    </source>
</evidence>
<dbReference type="Proteomes" id="UP001595075">
    <property type="component" value="Unassembled WGS sequence"/>
</dbReference>
<dbReference type="SUPFAM" id="SSF53098">
    <property type="entry name" value="Ribonuclease H-like"/>
    <property type="match status" value="1"/>
</dbReference>
<name>A0ABR4C9M4_9HELO</name>
<evidence type="ECO:0000256" key="5">
    <source>
        <dbReference type="ARBA" id="ARBA00022723"/>
    </source>
</evidence>
<organism evidence="10 11">
    <name type="scientific">Oculimacula yallundae</name>
    <dbReference type="NCBI Taxonomy" id="86028"/>
    <lineage>
        <taxon>Eukaryota</taxon>
        <taxon>Fungi</taxon>
        <taxon>Dikarya</taxon>
        <taxon>Ascomycota</taxon>
        <taxon>Pezizomycotina</taxon>
        <taxon>Leotiomycetes</taxon>
        <taxon>Helotiales</taxon>
        <taxon>Ploettnerulaceae</taxon>
        <taxon>Oculimacula</taxon>
    </lineage>
</organism>
<proteinExistence type="inferred from homology"/>
<dbReference type="EC" id="3.1.26.4" evidence="3"/>